<dbReference type="Proteomes" id="UP000887458">
    <property type="component" value="Unassembled WGS sequence"/>
</dbReference>
<evidence type="ECO:0000313" key="1">
    <source>
        <dbReference type="EMBL" id="KAH9418316.1"/>
    </source>
</evidence>
<evidence type="ECO:0000313" key="2">
    <source>
        <dbReference type="Proteomes" id="UP000887458"/>
    </source>
</evidence>
<accession>A0ABQ8J7I3</accession>
<protein>
    <submittedName>
        <fullName evidence="1">Uncharacterized protein</fullName>
    </submittedName>
</protein>
<organism evidence="1 2">
    <name type="scientific">Dermatophagoides pteronyssinus</name>
    <name type="common">European house dust mite</name>
    <dbReference type="NCBI Taxonomy" id="6956"/>
    <lineage>
        <taxon>Eukaryota</taxon>
        <taxon>Metazoa</taxon>
        <taxon>Ecdysozoa</taxon>
        <taxon>Arthropoda</taxon>
        <taxon>Chelicerata</taxon>
        <taxon>Arachnida</taxon>
        <taxon>Acari</taxon>
        <taxon>Acariformes</taxon>
        <taxon>Sarcoptiformes</taxon>
        <taxon>Astigmata</taxon>
        <taxon>Psoroptidia</taxon>
        <taxon>Analgoidea</taxon>
        <taxon>Pyroglyphidae</taxon>
        <taxon>Dermatophagoidinae</taxon>
        <taxon>Dermatophagoides</taxon>
    </lineage>
</organism>
<proteinExistence type="predicted"/>
<dbReference type="EMBL" id="NJHN03000064">
    <property type="protein sequence ID" value="KAH9418316.1"/>
    <property type="molecule type" value="Genomic_DNA"/>
</dbReference>
<name>A0ABQ8J7I3_DERPT</name>
<reference evidence="1 2" key="2">
    <citation type="journal article" date="2022" name="Mol. Biol. Evol.">
        <title>Comparative Genomics Reveals Insights into the Divergent Evolution of Astigmatic Mites and Household Pest Adaptations.</title>
        <authorList>
            <person name="Xiong Q."/>
            <person name="Wan A.T."/>
            <person name="Liu X."/>
            <person name="Fung C.S."/>
            <person name="Xiao X."/>
            <person name="Malainual N."/>
            <person name="Hou J."/>
            <person name="Wang L."/>
            <person name="Wang M."/>
            <person name="Yang K.Y."/>
            <person name="Cui Y."/>
            <person name="Leung E.L."/>
            <person name="Nong W."/>
            <person name="Shin S.K."/>
            <person name="Au S.W."/>
            <person name="Jeong K.Y."/>
            <person name="Chew F.T."/>
            <person name="Hui J.H."/>
            <person name="Leung T.F."/>
            <person name="Tungtrongchitr A."/>
            <person name="Zhong N."/>
            <person name="Liu Z."/>
            <person name="Tsui S.K."/>
        </authorList>
    </citation>
    <scope>NUCLEOTIDE SEQUENCE [LARGE SCALE GENOMIC DNA]</scope>
    <source>
        <strain evidence="1">Derp</strain>
    </source>
</reference>
<reference evidence="1 2" key="1">
    <citation type="journal article" date="2018" name="J. Allergy Clin. Immunol.">
        <title>High-quality assembly of Dermatophagoides pteronyssinus genome and transcriptome reveals a wide range of novel allergens.</title>
        <authorList>
            <person name="Liu X.Y."/>
            <person name="Yang K.Y."/>
            <person name="Wang M.Q."/>
            <person name="Kwok J.S."/>
            <person name="Zeng X."/>
            <person name="Yang Z."/>
            <person name="Xiao X.J."/>
            <person name="Lau C.P."/>
            <person name="Li Y."/>
            <person name="Huang Z.M."/>
            <person name="Ba J.G."/>
            <person name="Yim A.K."/>
            <person name="Ouyang C.Y."/>
            <person name="Ngai S.M."/>
            <person name="Chan T.F."/>
            <person name="Leung E.L."/>
            <person name="Liu L."/>
            <person name="Liu Z.G."/>
            <person name="Tsui S.K."/>
        </authorList>
    </citation>
    <scope>NUCLEOTIDE SEQUENCE [LARGE SCALE GENOMIC DNA]</scope>
    <source>
        <strain evidence="1">Derp</strain>
    </source>
</reference>
<comment type="caution">
    <text evidence="1">The sequence shown here is derived from an EMBL/GenBank/DDBJ whole genome shotgun (WGS) entry which is preliminary data.</text>
</comment>
<keyword evidence="2" id="KW-1185">Reference proteome</keyword>
<sequence length="75" mass="8703">MKESPKQKKKSKANPTADDKKLIQNILYFSTTELNRNISIFENEKMNKNNYNKSNNNNNTTCSEFISDVHNTCKT</sequence>
<gene>
    <name evidence="1" type="ORF">DERP_010183</name>
</gene>